<keyword evidence="1" id="KW-1277">Toxin-antitoxin system</keyword>
<dbReference type="Gene3D" id="3.30.2310.20">
    <property type="entry name" value="RelE-like"/>
    <property type="match status" value="1"/>
</dbReference>
<name>A0A1H9UJ89_9GAMM</name>
<evidence type="ECO:0000313" key="2">
    <source>
        <dbReference type="EMBL" id="SES09399.1"/>
    </source>
</evidence>
<dbReference type="STRING" id="416874.SAMN04487958_10717"/>
<sequence>MGVMKTITYRKSALKVLQRMPRPEAQRIQGKIKAYASDPASQRNNVKALKGSNYIRLRVGDWRVIIDESGDVLDIINIGARGGVYQ</sequence>
<evidence type="ECO:0000313" key="3">
    <source>
        <dbReference type="Proteomes" id="UP000198505"/>
    </source>
</evidence>
<evidence type="ECO:0000256" key="1">
    <source>
        <dbReference type="ARBA" id="ARBA00022649"/>
    </source>
</evidence>
<reference evidence="3" key="1">
    <citation type="submission" date="2016-10" db="EMBL/GenBank/DDBJ databases">
        <authorList>
            <person name="Varghese N."/>
            <person name="Submissions S."/>
        </authorList>
    </citation>
    <scope>NUCLEOTIDE SEQUENCE [LARGE SCALE GENOMIC DNA]</scope>
    <source>
        <strain evidence="3">CGMCC 1.6495</strain>
    </source>
</reference>
<dbReference type="InterPro" id="IPR007712">
    <property type="entry name" value="RelE/ParE_toxin"/>
</dbReference>
<dbReference type="InterPro" id="IPR035093">
    <property type="entry name" value="RelE/ParE_toxin_dom_sf"/>
</dbReference>
<dbReference type="Pfam" id="PF05016">
    <property type="entry name" value="ParE_toxin"/>
    <property type="match status" value="1"/>
</dbReference>
<dbReference type="Proteomes" id="UP000198505">
    <property type="component" value="Unassembled WGS sequence"/>
</dbReference>
<proteinExistence type="predicted"/>
<dbReference type="AlphaFoldDB" id="A0A1H9UJ89"/>
<dbReference type="EMBL" id="FOGS01000007">
    <property type="protein sequence ID" value="SES09399.1"/>
    <property type="molecule type" value="Genomic_DNA"/>
</dbReference>
<dbReference type="SUPFAM" id="SSF143011">
    <property type="entry name" value="RelE-like"/>
    <property type="match status" value="1"/>
</dbReference>
<organism evidence="2 3">
    <name type="scientific">Vreelandella subterranea</name>
    <dbReference type="NCBI Taxonomy" id="416874"/>
    <lineage>
        <taxon>Bacteria</taxon>
        <taxon>Pseudomonadati</taxon>
        <taxon>Pseudomonadota</taxon>
        <taxon>Gammaproteobacteria</taxon>
        <taxon>Oceanospirillales</taxon>
        <taxon>Halomonadaceae</taxon>
        <taxon>Vreelandella</taxon>
    </lineage>
</organism>
<accession>A0A1H9UJ89</accession>
<keyword evidence="3" id="KW-1185">Reference proteome</keyword>
<gene>
    <name evidence="2" type="ORF">SAMN04487958_10717</name>
</gene>
<protein>
    <submittedName>
        <fullName evidence="2">mRNA interferase RelE/StbE</fullName>
    </submittedName>
</protein>